<keyword evidence="2" id="KW-1185">Reference proteome</keyword>
<comment type="caution">
    <text evidence="1">The sequence shown here is derived from an EMBL/GenBank/DDBJ whole genome shotgun (WGS) entry which is preliminary data.</text>
</comment>
<evidence type="ECO:0000313" key="2">
    <source>
        <dbReference type="Proteomes" id="UP000703269"/>
    </source>
</evidence>
<gene>
    <name evidence="1" type="ORF">PsYK624_156420</name>
</gene>
<accession>A0A9P3LL72</accession>
<evidence type="ECO:0000313" key="1">
    <source>
        <dbReference type="EMBL" id="GJE99388.1"/>
    </source>
</evidence>
<dbReference type="Proteomes" id="UP000703269">
    <property type="component" value="Unassembled WGS sequence"/>
</dbReference>
<proteinExistence type="predicted"/>
<protein>
    <submittedName>
        <fullName evidence="1">Uncharacterized protein</fullName>
    </submittedName>
</protein>
<organism evidence="1 2">
    <name type="scientific">Phanerochaete sordida</name>
    <dbReference type="NCBI Taxonomy" id="48140"/>
    <lineage>
        <taxon>Eukaryota</taxon>
        <taxon>Fungi</taxon>
        <taxon>Dikarya</taxon>
        <taxon>Basidiomycota</taxon>
        <taxon>Agaricomycotina</taxon>
        <taxon>Agaricomycetes</taxon>
        <taxon>Polyporales</taxon>
        <taxon>Phanerochaetaceae</taxon>
        <taxon>Phanerochaete</taxon>
    </lineage>
</organism>
<dbReference type="EMBL" id="BPQB01000108">
    <property type="protein sequence ID" value="GJE99388.1"/>
    <property type="molecule type" value="Genomic_DNA"/>
</dbReference>
<sequence>MPPDNAKDDLLSSGFRFARPSLTYLPTKPPLDAVRKPLWVPSSRTRARARDPLKLEDIRARC</sequence>
<reference evidence="1 2" key="1">
    <citation type="submission" date="2021-08" db="EMBL/GenBank/DDBJ databases">
        <title>Draft Genome Sequence of Phanerochaete sordida strain YK-624.</title>
        <authorList>
            <person name="Mori T."/>
            <person name="Dohra H."/>
            <person name="Suzuki T."/>
            <person name="Kawagishi H."/>
            <person name="Hirai H."/>
        </authorList>
    </citation>
    <scope>NUCLEOTIDE SEQUENCE [LARGE SCALE GENOMIC DNA]</scope>
    <source>
        <strain evidence="1 2">YK-624</strain>
    </source>
</reference>
<dbReference type="AlphaFoldDB" id="A0A9P3LL72"/>
<name>A0A9P3LL72_9APHY</name>